<dbReference type="PANTHER" id="PTHR43448:SF7">
    <property type="entry name" value="4-HYDROXYBENZOATE SOLANESYLTRANSFERASE"/>
    <property type="match status" value="1"/>
</dbReference>
<comment type="similarity">
    <text evidence="14">Belongs to the UbiA prenyltransferase family. Protoheme IX farnesyltransferase subfamily.</text>
</comment>
<evidence type="ECO:0000256" key="1">
    <source>
        <dbReference type="ARBA" id="ARBA00004651"/>
    </source>
</evidence>
<evidence type="ECO:0000313" key="17">
    <source>
        <dbReference type="Proteomes" id="UP000582837"/>
    </source>
</evidence>
<dbReference type="EMBL" id="JACHIA010000002">
    <property type="protein sequence ID" value="MBB6069231.1"/>
    <property type="molecule type" value="Genomic_DNA"/>
</dbReference>
<evidence type="ECO:0000256" key="2">
    <source>
        <dbReference type="ARBA" id="ARBA00004919"/>
    </source>
</evidence>
<evidence type="ECO:0000256" key="15">
    <source>
        <dbReference type="SAM" id="MobiDB-lite"/>
    </source>
</evidence>
<feature type="transmembrane region" description="Helical" evidence="14">
    <location>
        <begin position="87"/>
        <end position="108"/>
    </location>
</feature>
<dbReference type="GO" id="GO:0008495">
    <property type="term" value="F:protoheme IX farnesyltransferase activity"/>
    <property type="evidence" value="ECO:0007669"/>
    <property type="project" value="UniProtKB-UniRule"/>
</dbReference>
<reference evidence="16 17" key="1">
    <citation type="submission" date="2020-08" db="EMBL/GenBank/DDBJ databases">
        <title>Genomic Encyclopedia of Type Strains, Phase IV (KMG-IV): sequencing the most valuable type-strain genomes for metagenomic binning, comparative biology and taxonomic classification.</title>
        <authorList>
            <person name="Goeker M."/>
        </authorList>
    </citation>
    <scope>NUCLEOTIDE SEQUENCE [LARGE SCALE GENOMIC DNA]</scope>
    <source>
        <strain evidence="16 17">DSM 29007</strain>
    </source>
</reference>
<keyword evidence="4 14" id="KW-1003">Cell membrane</keyword>
<dbReference type="Proteomes" id="UP000582837">
    <property type="component" value="Unassembled WGS sequence"/>
</dbReference>
<dbReference type="PROSITE" id="PS00943">
    <property type="entry name" value="UBIA"/>
    <property type="match status" value="1"/>
</dbReference>
<evidence type="ECO:0000256" key="13">
    <source>
        <dbReference type="ARBA" id="ARBA00047690"/>
    </source>
</evidence>
<evidence type="ECO:0000256" key="9">
    <source>
        <dbReference type="ARBA" id="ARBA00023136"/>
    </source>
</evidence>
<comment type="function">
    <text evidence="14">Converts heme B (protoheme IX) to heme O by substitution of the vinyl group on carbon 2 of heme B porphyrin ring with a hydroxyethyl farnesyl side group.</text>
</comment>
<evidence type="ECO:0000256" key="5">
    <source>
        <dbReference type="ARBA" id="ARBA00022679"/>
    </source>
</evidence>
<evidence type="ECO:0000256" key="12">
    <source>
        <dbReference type="ARBA" id="ARBA00042475"/>
    </source>
</evidence>
<dbReference type="InterPro" id="IPR000537">
    <property type="entry name" value="UbiA_prenyltransferase"/>
</dbReference>
<dbReference type="GO" id="GO:0005886">
    <property type="term" value="C:plasma membrane"/>
    <property type="evidence" value="ECO:0007669"/>
    <property type="project" value="UniProtKB-SubCell"/>
</dbReference>
<evidence type="ECO:0000256" key="4">
    <source>
        <dbReference type="ARBA" id="ARBA00022475"/>
    </source>
</evidence>
<keyword evidence="5 14" id="KW-0808">Transferase</keyword>
<evidence type="ECO:0000256" key="3">
    <source>
        <dbReference type="ARBA" id="ARBA00012292"/>
    </source>
</evidence>
<comment type="catalytic activity">
    <reaction evidence="13 14">
        <text>heme b + (2E,6E)-farnesyl diphosphate + H2O = Fe(II)-heme o + diphosphate</text>
        <dbReference type="Rhea" id="RHEA:28070"/>
        <dbReference type="ChEBI" id="CHEBI:15377"/>
        <dbReference type="ChEBI" id="CHEBI:33019"/>
        <dbReference type="ChEBI" id="CHEBI:60344"/>
        <dbReference type="ChEBI" id="CHEBI:60530"/>
        <dbReference type="ChEBI" id="CHEBI:175763"/>
        <dbReference type="EC" id="2.5.1.141"/>
    </reaction>
</comment>
<dbReference type="FunFam" id="1.10.357.140:FF:000001">
    <property type="entry name" value="Protoheme IX farnesyltransferase"/>
    <property type="match status" value="1"/>
</dbReference>
<dbReference type="CDD" id="cd13957">
    <property type="entry name" value="PT_UbiA_Cox10"/>
    <property type="match status" value="1"/>
</dbReference>
<feature type="transmembrane region" description="Helical" evidence="14">
    <location>
        <begin position="184"/>
        <end position="202"/>
    </location>
</feature>
<dbReference type="HAMAP" id="MF_00154">
    <property type="entry name" value="CyoE_CtaB"/>
    <property type="match status" value="1"/>
</dbReference>
<dbReference type="Gene3D" id="1.10.357.140">
    <property type="entry name" value="UbiA prenyltransferase"/>
    <property type="match status" value="1"/>
</dbReference>
<dbReference type="Pfam" id="PF01040">
    <property type="entry name" value="UbiA"/>
    <property type="match status" value="1"/>
</dbReference>
<comment type="subcellular location">
    <subcellularLocation>
        <location evidence="1 14">Cell membrane</location>
        <topology evidence="1 14">Multi-pass membrane protein</topology>
    </subcellularLocation>
</comment>
<comment type="caution">
    <text evidence="16">The sequence shown here is derived from an EMBL/GenBank/DDBJ whole genome shotgun (WGS) entry which is preliminary data.</text>
</comment>
<keyword evidence="6 14" id="KW-0812">Transmembrane</keyword>
<dbReference type="AlphaFoldDB" id="A0A841GKH9"/>
<feature type="transmembrane region" description="Helical" evidence="14">
    <location>
        <begin position="208"/>
        <end position="231"/>
    </location>
</feature>
<dbReference type="InterPro" id="IPR044878">
    <property type="entry name" value="UbiA_sf"/>
</dbReference>
<evidence type="ECO:0000256" key="14">
    <source>
        <dbReference type="HAMAP-Rule" id="MF_00154"/>
    </source>
</evidence>
<keyword evidence="7 14" id="KW-1133">Transmembrane helix</keyword>
<dbReference type="EC" id="2.5.1.141" evidence="3 14"/>
<sequence>MSDAIATFPPDAPLARAAGTQGGTDGEMTTATQRAGIAAARTGSGGVAQRLRDYVTLTKPRIISLLLVTTVAPMLIALGRMPSWSSVMWTMLGGYLMAGGANAINMFIDRDIDAHMPRTKLRPIPSGRMSPAHVLAFGITLGAAAFAVFALFVNLLSGVLAMSGLLYYVFIYTRWLKRTSPQNIVVGGAAGAFPPLVGWAAATGQISLTAVYMFLIVFFWTPPHFWALALVKQKDYGRVGIPMAPNVWGERETMKQMLLYTLILIPITLGPVTYGGLGAVYGVSAAVLGAWFLRDVVRVMRAADFVRPAWTLYRNSLLYLALLFAAMAVDGLVSRGEPSPGVVFVRSSPVAVTLPGERP</sequence>
<accession>A0A841GKH9</accession>
<dbReference type="RefSeq" id="WP_205761954.1">
    <property type="nucleotide sequence ID" value="NZ_JABDTL010000002.1"/>
</dbReference>
<protein>
    <recommendedName>
        <fullName evidence="11 14">Protoheme IX farnesyltransferase</fullName>
        <ecNumber evidence="3 14">2.5.1.141</ecNumber>
    </recommendedName>
    <alternativeName>
        <fullName evidence="12 14">Heme B farnesyltransferase</fullName>
    </alternativeName>
    <alternativeName>
        <fullName evidence="10 14">Heme O synthase</fullName>
    </alternativeName>
</protein>
<evidence type="ECO:0000313" key="16">
    <source>
        <dbReference type="EMBL" id="MBB6069231.1"/>
    </source>
</evidence>
<gene>
    <name evidence="14" type="primary">ctaB</name>
    <name evidence="16" type="ORF">HNQ61_000846</name>
</gene>
<dbReference type="NCBIfam" id="TIGR01473">
    <property type="entry name" value="cyoE_ctaB"/>
    <property type="match status" value="1"/>
</dbReference>
<keyword evidence="17" id="KW-1185">Reference proteome</keyword>
<feature type="transmembrane region" description="Helical" evidence="14">
    <location>
        <begin position="129"/>
        <end position="149"/>
    </location>
</feature>
<evidence type="ECO:0000256" key="6">
    <source>
        <dbReference type="ARBA" id="ARBA00022692"/>
    </source>
</evidence>
<dbReference type="GO" id="GO:0048034">
    <property type="term" value="P:heme O biosynthetic process"/>
    <property type="evidence" value="ECO:0007669"/>
    <property type="project" value="UniProtKB-UniRule"/>
</dbReference>
<dbReference type="PANTHER" id="PTHR43448">
    <property type="entry name" value="PROTOHEME IX FARNESYLTRANSFERASE, MITOCHONDRIAL"/>
    <property type="match status" value="1"/>
</dbReference>
<organism evidence="16 17">
    <name type="scientific">Longimicrobium terrae</name>
    <dbReference type="NCBI Taxonomy" id="1639882"/>
    <lineage>
        <taxon>Bacteria</taxon>
        <taxon>Pseudomonadati</taxon>
        <taxon>Gemmatimonadota</taxon>
        <taxon>Longimicrobiia</taxon>
        <taxon>Longimicrobiales</taxon>
        <taxon>Longimicrobiaceae</taxon>
        <taxon>Longimicrobium</taxon>
    </lineage>
</organism>
<comment type="pathway">
    <text evidence="2 14">Porphyrin-containing compound metabolism; heme O biosynthesis; heme O from protoheme: step 1/1.</text>
</comment>
<name>A0A841GKH9_9BACT</name>
<evidence type="ECO:0000256" key="7">
    <source>
        <dbReference type="ARBA" id="ARBA00022989"/>
    </source>
</evidence>
<dbReference type="InterPro" id="IPR006369">
    <property type="entry name" value="Protohaem_IX_farnesylTrfase"/>
</dbReference>
<keyword evidence="9 14" id="KW-0472">Membrane</keyword>
<keyword evidence="8 14" id="KW-0350">Heme biosynthesis</keyword>
<evidence type="ECO:0000256" key="10">
    <source>
        <dbReference type="ARBA" id="ARBA00030253"/>
    </source>
</evidence>
<feature type="transmembrane region" description="Helical" evidence="14">
    <location>
        <begin position="257"/>
        <end position="274"/>
    </location>
</feature>
<dbReference type="NCBIfam" id="NF003349">
    <property type="entry name" value="PRK04375.1-2"/>
    <property type="match status" value="1"/>
</dbReference>
<evidence type="ECO:0000256" key="11">
    <source>
        <dbReference type="ARBA" id="ARBA00040810"/>
    </source>
</evidence>
<evidence type="ECO:0000256" key="8">
    <source>
        <dbReference type="ARBA" id="ARBA00023133"/>
    </source>
</evidence>
<proteinExistence type="inferred from homology"/>
<dbReference type="InterPro" id="IPR030470">
    <property type="entry name" value="UbiA_prenylTrfase_CS"/>
</dbReference>
<feature type="transmembrane region" description="Helical" evidence="14">
    <location>
        <begin position="155"/>
        <end position="172"/>
    </location>
</feature>
<feature type="region of interest" description="Disordered" evidence="15">
    <location>
        <begin position="1"/>
        <end position="28"/>
    </location>
</feature>
<dbReference type="UniPathway" id="UPA00834">
    <property type="reaction ID" value="UER00712"/>
</dbReference>
<feature type="transmembrane region" description="Helical" evidence="14">
    <location>
        <begin position="62"/>
        <end position="81"/>
    </location>
</feature>
<comment type="miscellaneous">
    <text evidence="14">Carbon 2 of the heme B porphyrin ring is defined according to the Fischer nomenclature.</text>
</comment>